<accession>A0A6J4SYD5</accession>
<dbReference type="AlphaFoldDB" id="A0A6J4SYD5"/>
<feature type="compositionally biased region" description="Basic residues" evidence="1">
    <location>
        <begin position="1"/>
        <end position="16"/>
    </location>
</feature>
<feature type="region of interest" description="Disordered" evidence="1">
    <location>
        <begin position="1"/>
        <end position="206"/>
    </location>
</feature>
<proteinExistence type="predicted"/>
<reference evidence="2" key="1">
    <citation type="submission" date="2020-02" db="EMBL/GenBank/DDBJ databases">
        <authorList>
            <person name="Meier V. D."/>
        </authorList>
    </citation>
    <scope>NUCLEOTIDE SEQUENCE</scope>
    <source>
        <strain evidence="2">AVDCRST_MAG91</strain>
    </source>
</reference>
<protein>
    <submittedName>
        <fullName evidence="2">Ribosomal large subunit pseudouridine synthase C</fullName>
        <ecNumber evidence="2">4.2.1.70</ecNumber>
    </submittedName>
</protein>
<feature type="compositionally biased region" description="Gly residues" evidence="1">
    <location>
        <begin position="140"/>
        <end position="151"/>
    </location>
</feature>
<dbReference type="EC" id="4.2.1.70" evidence="2"/>
<feature type="non-terminal residue" evidence="2">
    <location>
        <position position="206"/>
    </location>
</feature>
<feature type="compositionally biased region" description="Low complexity" evidence="1">
    <location>
        <begin position="74"/>
        <end position="88"/>
    </location>
</feature>
<evidence type="ECO:0000313" key="2">
    <source>
        <dbReference type="EMBL" id="CAA9509010.1"/>
    </source>
</evidence>
<gene>
    <name evidence="2" type="ORF">AVDCRST_MAG91-1511</name>
</gene>
<name>A0A6J4SYD5_9SPHN</name>
<evidence type="ECO:0000256" key="1">
    <source>
        <dbReference type="SAM" id="MobiDB-lite"/>
    </source>
</evidence>
<feature type="non-terminal residue" evidence="2">
    <location>
        <position position="1"/>
    </location>
</feature>
<dbReference type="GO" id="GO:0004730">
    <property type="term" value="F:pseudouridylate synthase activity"/>
    <property type="evidence" value="ECO:0007669"/>
    <property type="project" value="UniProtKB-EC"/>
</dbReference>
<keyword evidence="2" id="KW-0456">Lyase</keyword>
<sequence length="206" mass="21241">ARRHADRSHPVHRRRGDRGGQARGAPGRSAARRVAERREPPGKPRHGVPALAAAGAQARPRHERLPTPVAQPPGARAAATGVRGAAGRKSLPRGRGGRAEGGGGDDRRSARQGVDPGGWVADGRRSARKRSADGMARAGGACGPRAGGDAAGNGADAPAAGARRARVGPADRGRSRLRSRHRRDAAARAVAARGPRRQAADRGRRA</sequence>
<feature type="compositionally biased region" description="Low complexity" evidence="1">
    <location>
        <begin position="152"/>
        <end position="168"/>
    </location>
</feature>
<feature type="compositionally biased region" description="Basic and acidic residues" evidence="1">
    <location>
        <begin position="33"/>
        <end position="42"/>
    </location>
</feature>
<dbReference type="EMBL" id="CADCVX010000293">
    <property type="protein sequence ID" value="CAA9509010.1"/>
    <property type="molecule type" value="Genomic_DNA"/>
</dbReference>
<organism evidence="2">
    <name type="scientific">uncultured Sphingomonadaceae bacterium</name>
    <dbReference type="NCBI Taxonomy" id="169976"/>
    <lineage>
        <taxon>Bacteria</taxon>
        <taxon>Pseudomonadati</taxon>
        <taxon>Pseudomonadota</taxon>
        <taxon>Alphaproteobacteria</taxon>
        <taxon>Sphingomonadales</taxon>
        <taxon>Sphingomonadaceae</taxon>
        <taxon>environmental samples</taxon>
    </lineage>
</organism>